<dbReference type="GO" id="GO:0003677">
    <property type="term" value="F:DNA binding"/>
    <property type="evidence" value="ECO:0007669"/>
    <property type="project" value="InterPro"/>
</dbReference>
<organism evidence="4 5">
    <name type="scientific">Streptococcus pneumoniae</name>
    <dbReference type="NCBI Taxonomy" id="1313"/>
    <lineage>
        <taxon>Bacteria</taxon>
        <taxon>Bacillati</taxon>
        <taxon>Bacillota</taxon>
        <taxon>Bacilli</taxon>
        <taxon>Lactobacillales</taxon>
        <taxon>Streptococcaceae</taxon>
        <taxon>Streptococcus</taxon>
    </lineage>
</organism>
<dbReference type="GO" id="GO:0003899">
    <property type="term" value="F:DNA-directed RNA polymerase activity"/>
    <property type="evidence" value="ECO:0007669"/>
    <property type="project" value="InterPro"/>
</dbReference>
<comment type="caution">
    <text evidence="4">The sequence shown here is derived from an EMBL/GenBank/DDBJ whole genome shotgun (WGS) entry which is preliminary data.</text>
</comment>
<dbReference type="AlphaFoldDB" id="A0A558ZXK6"/>
<dbReference type="GO" id="GO:0006351">
    <property type="term" value="P:DNA-templated transcription"/>
    <property type="evidence" value="ECO:0007669"/>
    <property type="project" value="InterPro"/>
</dbReference>
<evidence type="ECO:0000256" key="2">
    <source>
        <dbReference type="ARBA" id="ARBA00022833"/>
    </source>
</evidence>
<keyword evidence="4" id="KW-0804">Transcription</keyword>
<dbReference type="Proteomes" id="UP000320896">
    <property type="component" value="Unassembled WGS sequence"/>
</dbReference>
<dbReference type="InterPro" id="IPR007081">
    <property type="entry name" value="RNA_pol_Rpb1_5"/>
</dbReference>
<dbReference type="Gene3D" id="1.10.150.390">
    <property type="match status" value="1"/>
</dbReference>
<keyword evidence="1" id="KW-0808">Transferase</keyword>
<accession>A0A558ZXK6</accession>
<dbReference type="FunFam" id="1.10.150.390:FF:000002">
    <property type="entry name" value="DNA-directed RNA polymerase subunit beta"/>
    <property type="match status" value="1"/>
</dbReference>
<name>A0A558ZXK6_STREE</name>
<proteinExistence type="predicted"/>
<evidence type="ECO:0000256" key="1">
    <source>
        <dbReference type="ARBA" id="ARBA00022679"/>
    </source>
</evidence>
<reference evidence="4 5" key="1">
    <citation type="submission" date="2019-07" db="EMBL/GenBank/DDBJ databases">
        <authorList>
            <person name="Mohale T."/>
        </authorList>
    </citation>
    <scope>NUCLEOTIDE SEQUENCE [LARGE SCALE GENOMIC DNA]</scope>
    <source>
        <strain evidence="4 5">NTPn 126</strain>
    </source>
</reference>
<keyword evidence="4" id="KW-0240">DNA-directed RNA polymerase</keyword>
<sequence>RDVLSVETYLLGEVQKVYRSQGVEIGDKHIEVMVRQMIRKVRVMDPGDTDLLMGTLMDINDFTDANKDVLIAGGVPATGRPVLMGITKASLETNSFLSAASFQETTRVLTDAAIRGKKDHLLGLKENVIIGKIIPAGTGMARYRNLEPHAINEEEYLNPPVEEEGNEEKTEVVVDTAVETVEETV</sequence>
<keyword evidence="2" id="KW-0862">Zinc</keyword>
<dbReference type="GO" id="GO:0000428">
    <property type="term" value="C:DNA-directed RNA polymerase complex"/>
    <property type="evidence" value="ECO:0007669"/>
    <property type="project" value="UniProtKB-KW"/>
</dbReference>
<dbReference type="Pfam" id="PF04998">
    <property type="entry name" value="RNA_pol_Rpb1_5"/>
    <property type="match status" value="1"/>
</dbReference>
<dbReference type="SUPFAM" id="SSF64484">
    <property type="entry name" value="beta and beta-prime subunits of DNA dependent RNA-polymerase"/>
    <property type="match status" value="1"/>
</dbReference>
<feature type="non-terminal residue" evidence="4">
    <location>
        <position position="1"/>
    </location>
</feature>
<gene>
    <name evidence="4" type="ORF">AZJ70_10885</name>
</gene>
<dbReference type="CDD" id="cd02655">
    <property type="entry name" value="RNAP_beta'_C"/>
    <property type="match status" value="1"/>
</dbReference>
<evidence type="ECO:0000313" key="5">
    <source>
        <dbReference type="Proteomes" id="UP000320896"/>
    </source>
</evidence>
<evidence type="ECO:0000313" key="4">
    <source>
        <dbReference type="EMBL" id="TVW82105.1"/>
    </source>
</evidence>
<protein>
    <submittedName>
        <fullName evidence="4">DNA-directed RNA polymerase subunit beta</fullName>
    </submittedName>
</protein>
<feature type="non-terminal residue" evidence="4">
    <location>
        <position position="185"/>
    </location>
</feature>
<evidence type="ECO:0000259" key="3">
    <source>
        <dbReference type="Pfam" id="PF04998"/>
    </source>
</evidence>
<dbReference type="PANTHER" id="PTHR48443:SF1">
    <property type="entry name" value="DNA-DIRECTED RNA POLYMERASE SUBUNIT BETA"/>
    <property type="match status" value="1"/>
</dbReference>
<dbReference type="EMBL" id="VMWH01000206">
    <property type="protein sequence ID" value="TVW82105.1"/>
    <property type="molecule type" value="Genomic_DNA"/>
</dbReference>
<dbReference type="PANTHER" id="PTHR48443">
    <property type="entry name" value="DNA-DIRECTED RNA POLYMERASE SUBUNIT BETA"/>
    <property type="match status" value="1"/>
</dbReference>
<feature type="domain" description="RNA polymerase Rpb1" evidence="3">
    <location>
        <begin position="5"/>
        <end position="92"/>
    </location>
</feature>
<dbReference type="Gene3D" id="1.10.1790.20">
    <property type="match status" value="1"/>
</dbReference>